<evidence type="ECO:0000256" key="6">
    <source>
        <dbReference type="ARBA" id="ARBA00022989"/>
    </source>
</evidence>
<organism evidence="11 12">
    <name type="scientific">Parvularcula dongshanensis</name>
    <dbReference type="NCBI Taxonomy" id="1173995"/>
    <lineage>
        <taxon>Bacteria</taxon>
        <taxon>Pseudomonadati</taxon>
        <taxon>Pseudomonadota</taxon>
        <taxon>Alphaproteobacteria</taxon>
        <taxon>Parvularculales</taxon>
        <taxon>Parvularculaceae</taxon>
        <taxon>Parvularcula</taxon>
    </lineage>
</organism>
<feature type="transmembrane region" description="Helical" evidence="8">
    <location>
        <begin position="77"/>
        <end position="96"/>
    </location>
</feature>
<feature type="transmembrane region" description="Helical" evidence="8">
    <location>
        <begin position="187"/>
        <end position="208"/>
    </location>
</feature>
<dbReference type="PANTHER" id="PTHR24221">
    <property type="entry name" value="ATP-BINDING CASSETTE SUB-FAMILY B"/>
    <property type="match status" value="1"/>
</dbReference>
<dbReference type="InterPro" id="IPR011527">
    <property type="entry name" value="ABC1_TM_dom"/>
</dbReference>
<dbReference type="EMBL" id="JACHOB010000003">
    <property type="protein sequence ID" value="MBB4659135.1"/>
    <property type="molecule type" value="Genomic_DNA"/>
</dbReference>
<comment type="caution">
    <text evidence="11">The sequence shown here is derived from an EMBL/GenBank/DDBJ whole genome shotgun (WGS) entry which is preliminary data.</text>
</comment>
<dbReference type="PROSITE" id="PS50929">
    <property type="entry name" value="ABC_TM1F"/>
    <property type="match status" value="1"/>
</dbReference>
<feature type="domain" description="ABC transporter" evidence="9">
    <location>
        <begin position="364"/>
        <end position="598"/>
    </location>
</feature>
<feature type="domain" description="ABC transmembrane type-1" evidence="10">
    <location>
        <begin position="46"/>
        <end position="330"/>
    </location>
</feature>
<keyword evidence="4" id="KW-0547">Nucleotide-binding</keyword>
<evidence type="ECO:0000256" key="2">
    <source>
        <dbReference type="ARBA" id="ARBA00022448"/>
    </source>
</evidence>
<feature type="transmembrane region" description="Helical" evidence="8">
    <location>
        <begin position="268"/>
        <end position="289"/>
    </location>
</feature>
<dbReference type="PANTHER" id="PTHR24221:SF654">
    <property type="entry name" value="ATP-BINDING CASSETTE SUB-FAMILY B MEMBER 6"/>
    <property type="match status" value="1"/>
</dbReference>
<comment type="subcellular location">
    <subcellularLocation>
        <location evidence="1">Cell membrane</location>
        <topology evidence="1">Multi-pass membrane protein</topology>
    </subcellularLocation>
</comment>
<name>A0A840I476_9PROT</name>
<evidence type="ECO:0000259" key="10">
    <source>
        <dbReference type="PROSITE" id="PS50929"/>
    </source>
</evidence>
<dbReference type="RefSeq" id="WP_183817438.1">
    <property type="nucleotide sequence ID" value="NZ_JACHOB010000003.1"/>
</dbReference>
<dbReference type="GO" id="GO:0140359">
    <property type="term" value="F:ABC-type transporter activity"/>
    <property type="evidence" value="ECO:0007669"/>
    <property type="project" value="InterPro"/>
</dbReference>
<keyword evidence="5 11" id="KW-0067">ATP-binding</keyword>
<dbReference type="InterPro" id="IPR003439">
    <property type="entry name" value="ABC_transporter-like_ATP-bd"/>
</dbReference>
<dbReference type="AlphaFoldDB" id="A0A840I476"/>
<protein>
    <submittedName>
        <fullName evidence="11">ATP-binding cassette subfamily B protein</fullName>
    </submittedName>
</protein>
<evidence type="ECO:0000256" key="3">
    <source>
        <dbReference type="ARBA" id="ARBA00022692"/>
    </source>
</evidence>
<dbReference type="InterPro" id="IPR017871">
    <property type="entry name" value="ABC_transporter-like_CS"/>
</dbReference>
<dbReference type="FunFam" id="3.40.50.300:FF:000186">
    <property type="entry name" value="ATP-binding cassette sub-family B member 7, mitochondrial"/>
    <property type="match status" value="1"/>
</dbReference>
<dbReference type="InterPro" id="IPR003593">
    <property type="entry name" value="AAA+_ATPase"/>
</dbReference>
<evidence type="ECO:0000256" key="1">
    <source>
        <dbReference type="ARBA" id="ARBA00004651"/>
    </source>
</evidence>
<keyword evidence="6 8" id="KW-1133">Transmembrane helix</keyword>
<dbReference type="InterPro" id="IPR027417">
    <property type="entry name" value="P-loop_NTPase"/>
</dbReference>
<dbReference type="SUPFAM" id="SSF90123">
    <property type="entry name" value="ABC transporter transmembrane region"/>
    <property type="match status" value="1"/>
</dbReference>
<dbReference type="CDD" id="cd18582">
    <property type="entry name" value="ABC_6TM_ATM1_ABCB7"/>
    <property type="match status" value="1"/>
</dbReference>
<keyword evidence="3 8" id="KW-0812">Transmembrane</keyword>
<dbReference type="GO" id="GO:0005524">
    <property type="term" value="F:ATP binding"/>
    <property type="evidence" value="ECO:0007669"/>
    <property type="project" value="UniProtKB-KW"/>
</dbReference>
<dbReference type="SUPFAM" id="SSF52540">
    <property type="entry name" value="P-loop containing nucleoside triphosphate hydrolases"/>
    <property type="match status" value="1"/>
</dbReference>
<evidence type="ECO:0000256" key="5">
    <source>
        <dbReference type="ARBA" id="ARBA00022840"/>
    </source>
</evidence>
<evidence type="ECO:0000256" key="4">
    <source>
        <dbReference type="ARBA" id="ARBA00022741"/>
    </source>
</evidence>
<keyword evidence="12" id="KW-1185">Reference proteome</keyword>
<keyword evidence="2" id="KW-0813">Transport</keyword>
<dbReference type="PROSITE" id="PS00211">
    <property type="entry name" value="ABC_TRANSPORTER_1"/>
    <property type="match status" value="1"/>
</dbReference>
<feature type="transmembrane region" description="Helical" evidence="8">
    <location>
        <begin position="43"/>
        <end position="65"/>
    </location>
</feature>
<evidence type="ECO:0000313" key="12">
    <source>
        <dbReference type="Proteomes" id="UP000563524"/>
    </source>
</evidence>
<accession>A0A840I476</accession>
<dbReference type="InterPro" id="IPR039421">
    <property type="entry name" value="Type_1_exporter"/>
</dbReference>
<dbReference type="Pfam" id="PF00664">
    <property type="entry name" value="ABC_membrane"/>
    <property type="match status" value="1"/>
</dbReference>
<evidence type="ECO:0000313" key="11">
    <source>
        <dbReference type="EMBL" id="MBB4659135.1"/>
    </source>
</evidence>
<dbReference type="PROSITE" id="PS50893">
    <property type="entry name" value="ABC_TRANSPORTER_2"/>
    <property type="match status" value="1"/>
</dbReference>
<feature type="transmembrane region" description="Helical" evidence="8">
    <location>
        <begin position="156"/>
        <end position="181"/>
    </location>
</feature>
<reference evidence="11 12" key="1">
    <citation type="submission" date="2020-08" db="EMBL/GenBank/DDBJ databases">
        <title>Genomic Encyclopedia of Type Strains, Phase IV (KMG-IV): sequencing the most valuable type-strain genomes for metagenomic binning, comparative biology and taxonomic classification.</title>
        <authorList>
            <person name="Goeker M."/>
        </authorList>
    </citation>
    <scope>NUCLEOTIDE SEQUENCE [LARGE SCALE GENOMIC DNA]</scope>
    <source>
        <strain evidence="11 12">DSM 102850</strain>
    </source>
</reference>
<dbReference type="Proteomes" id="UP000563524">
    <property type="component" value="Unassembled WGS sequence"/>
</dbReference>
<dbReference type="Gene3D" id="1.20.1560.10">
    <property type="entry name" value="ABC transporter type 1, transmembrane domain"/>
    <property type="match status" value="1"/>
</dbReference>
<evidence type="ECO:0000256" key="8">
    <source>
        <dbReference type="SAM" id="Phobius"/>
    </source>
</evidence>
<dbReference type="CDD" id="cd03253">
    <property type="entry name" value="ABCC_ATM1_transporter"/>
    <property type="match status" value="1"/>
</dbReference>
<dbReference type="GO" id="GO:0005886">
    <property type="term" value="C:plasma membrane"/>
    <property type="evidence" value="ECO:0007669"/>
    <property type="project" value="UniProtKB-SubCell"/>
</dbReference>
<dbReference type="InterPro" id="IPR036640">
    <property type="entry name" value="ABC1_TM_sf"/>
</dbReference>
<gene>
    <name evidence="11" type="ORF">GGQ59_001660</name>
</gene>
<dbReference type="GO" id="GO:0016887">
    <property type="term" value="F:ATP hydrolysis activity"/>
    <property type="evidence" value="ECO:0007669"/>
    <property type="project" value="InterPro"/>
</dbReference>
<sequence>MPPPSVTAPDLDNAKETSLREQLASLRYLLPYMWRADRPGFKLRIVASIAVILAGQIATVIAPFALADAINRLDTEAAIVATVFALVLGYGALRLLSAALPQLREFLFSVVGQSAQREVATGVFEHLHTLSLRFHLERRTGGLSRVIERGIRSIDFLFRFLLFNIGPTILLLGIVCVTFAIRYDLWLSLIAAVTVVLYFWFTVTSTEWRLKYRREMNKKDQLANTRAVDALLNYETVKYFGNEGYEARRYDAALRDYQDAAVKSQNSLAVVNIGQAVIINVGLLAALWLTIRDVTAGNLGIGEVTAVSLVMMQLYQPLNILGFAYREIKQGLIDMERMFELLHVVPEVADAKDAKPLEISGAEVVFDDVRFRYDPDREILKGVSFTAKPGEKVAIVGPSGAGKSTIARILYRFYDLEGGSVRIDGQDLRDVTQRSLRASIGMVPQDTVLFNDTVGYNIRYGRPGATQAEVERAAKLAQIHDFVLSLPKGYDTLVGERGLKLSGGEKQRVAIARTILKDPPLLILDEATSALDSTTEAGILSALREVENGRTTLVIAHRLSTIVDSDRIVVLREGRVVEEGTHDALLARGGLYASLWRQQSETQSLAAE</sequence>
<proteinExistence type="predicted"/>
<dbReference type="Pfam" id="PF00005">
    <property type="entry name" value="ABC_tran"/>
    <property type="match status" value="1"/>
</dbReference>
<evidence type="ECO:0000256" key="7">
    <source>
        <dbReference type="ARBA" id="ARBA00023136"/>
    </source>
</evidence>
<evidence type="ECO:0000259" key="9">
    <source>
        <dbReference type="PROSITE" id="PS50893"/>
    </source>
</evidence>
<keyword evidence="7 8" id="KW-0472">Membrane</keyword>
<dbReference type="SMART" id="SM00382">
    <property type="entry name" value="AAA"/>
    <property type="match status" value="1"/>
</dbReference>
<dbReference type="Gene3D" id="3.40.50.300">
    <property type="entry name" value="P-loop containing nucleotide triphosphate hydrolases"/>
    <property type="match status" value="1"/>
</dbReference>